<keyword evidence="1" id="KW-0175">Coiled coil</keyword>
<feature type="coiled-coil region" evidence="1">
    <location>
        <begin position="148"/>
        <end position="189"/>
    </location>
</feature>
<evidence type="ECO:0008006" key="4">
    <source>
        <dbReference type="Google" id="ProtNLM"/>
    </source>
</evidence>
<protein>
    <recommendedName>
        <fullName evidence="4">Copper amine oxidase-like N-terminal domain-containing protein</fullName>
    </recommendedName>
</protein>
<accession>A0AB36J6Z5</accession>
<gene>
    <name evidence="2" type="ORF">BSK47_30445</name>
</gene>
<dbReference type="RefSeq" id="WP_076138790.1">
    <property type="nucleotide sequence ID" value="NZ_MPTN01000079.1"/>
</dbReference>
<sequence>MKKFISGIIIGGLIFGAVPALASSGLVGQKVQGIFSIEKSGNKIAEAVVINGSAYAPVRALAEATGTKLTVEGKKIIMGNLSSSVMIDGVEYDLKIKITGEINTLKENIAWYEFNIKGTQENEIKPAEENLVKAKISDNGTPESALVISSIEQRIKESKAHIAEQQKLIDQAKADIEKLQTQIKDLEGTSKK</sequence>
<organism evidence="2 3">
    <name type="scientific">Paenibacillus odorifer</name>
    <dbReference type="NCBI Taxonomy" id="189426"/>
    <lineage>
        <taxon>Bacteria</taxon>
        <taxon>Bacillati</taxon>
        <taxon>Bacillota</taxon>
        <taxon>Bacilli</taxon>
        <taxon>Bacillales</taxon>
        <taxon>Paenibacillaceae</taxon>
        <taxon>Paenibacillus</taxon>
    </lineage>
</organism>
<name>A0AB36J6Z5_9BACL</name>
<evidence type="ECO:0000313" key="3">
    <source>
        <dbReference type="Proteomes" id="UP000187323"/>
    </source>
</evidence>
<dbReference type="EMBL" id="MPTO01000047">
    <property type="protein sequence ID" value="OME10527.1"/>
    <property type="molecule type" value="Genomic_DNA"/>
</dbReference>
<dbReference type="AlphaFoldDB" id="A0AB36J6Z5"/>
<comment type="caution">
    <text evidence="2">The sequence shown here is derived from an EMBL/GenBank/DDBJ whole genome shotgun (WGS) entry which is preliminary data.</text>
</comment>
<reference evidence="2 3" key="1">
    <citation type="submission" date="2016-10" db="EMBL/GenBank/DDBJ databases">
        <title>Paenibacillus species isolates.</title>
        <authorList>
            <person name="Beno S.M."/>
        </authorList>
    </citation>
    <scope>NUCLEOTIDE SEQUENCE [LARGE SCALE GENOMIC DNA]</scope>
    <source>
        <strain evidence="2 3">FSL H7-0918</strain>
    </source>
</reference>
<evidence type="ECO:0000256" key="1">
    <source>
        <dbReference type="SAM" id="Coils"/>
    </source>
</evidence>
<evidence type="ECO:0000313" key="2">
    <source>
        <dbReference type="EMBL" id="OME10527.1"/>
    </source>
</evidence>
<dbReference type="Proteomes" id="UP000187323">
    <property type="component" value="Unassembled WGS sequence"/>
</dbReference>
<proteinExistence type="predicted"/>